<evidence type="ECO:0000313" key="1">
    <source>
        <dbReference type="EMBL" id="KAJ8414672.1"/>
    </source>
</evidence>
<evidence type="ECO:0000313" key="2">
    <source>
        <dbReference type="Proteomes" id="UP001221898"/>
    </source>
</evidence>
<protein>
    <submittedName>
        <fullName evidence="1">Uncharacterized protein</fullName>
    </submittedName>
</protein>
<gene>
    <name evidence="1" type="ORF">AAFF_G00038740</name>
</gene>
<sequence length="95" mass="10359">MAIARMQRTAISVSRRCRDLAASRIAGHNWWAASGPETSCHARIPPQMNAPDGALLARLRHDSGSKAPAPRQKWRNIGFPFTVVSFPLFSTSSTG</sequence>
<name>A0AAD7WZ83_9TELE</name>
<organism evidence="1 2">
    <name type="scientific">Aldrovandia affinis</name>
    <dbReference type="NCBI Taxonomy" id="143900"/>
    <lineage>
        <taxon>Eukaryota</taxon>
        <taxon>Metazoa</taxon>
        <taxon>Chordata</taxon>
        <taxon>Craniata</taxon>
        <taxon>Vertebrata</taxon>
        <taxon>Euteleostomi</taxon>
        <taxon>Actinopterygii</taxon>
        <taxon>Neopterygii</taxon>
        <taxon>Teleostei</taxon>
        <taxon>Notacanthiformes</taxon>
        <taxon>Halosauridae</taxon>
        <taxon>Aldrovandia</taxon>
    </lineage>
</organism>
<proteinExistence type="predicted"/>
<comment type="caution">
    <text evidence="1">The sequence shown here is derived from an EMBL/GenBank/DDBJ whole genome shotgun (WGS) entry which is preliminary data.</text>
</comment>
<dbReference type="Proteomes" id="UP001221898">
    <property type="component" value="Unassembled WGS sequence"/>
</dbReference>
<accession>A0AAD7WZ83</accession>
<dbReference type="AlphaFoldDB" id="A0AAD7WZ83"/>
<keyword evidence="2" id="KW-1185">Reference proteome</keyword>
<dbReference type="EMBL" id="JAINUG010000012">
    <property type="protein sequence ID" value="KAJ8414672.1"/>
    <property type="molecule type" value="Genomic_DNA"/>
</dbReference>
<reference evidence="1" key="1">
    <citation type="journal article" date="2023" name="Science">
        <title>Genome structures resolve the early diversification of teleost fishes.</title>
        <authorList>
            <person name="Parey E."/>
            <person name="Louis A."/>
            <person name="Montfort J."/>
            <person name="Bouchez O."/>
            <person name="Roques C."/>
            <person name="Iampietro C."/>
            <person name="Lluch J."/>
            <person name="Castinel A."/>
            <person name="Donnadieu C."/>
            <person name="Desvignes T."/>
            <person name="Floi Bucao C."/>
            <person name="Jouanno E."/>
            <person name="Wen M."/>
            <person name="Mejri S."/>
            <person name="Dirks R."/>
            <person name="Jansen H."/>
            <person name="Henkel C."/>
            <person name="Chen W.J."/>
            <person name="Zahm M."/>
            <person name="Cabau C."/>
            <person name="Klopp C."/>
            <person name="Thompson A.W."/>
            <person name="Robinson-Rechavi M."/>
            <person name="Braasch I."/>
            <person name="Lecointre G."/>
            <person name="Bobe J."/>
            <person name="Postlethwait J.H."/>
            <person name="Berthelot C."/>
            <person name="Roest Crollius H."/>
            <person name="Guiguen Y."/>
        </authorList>
    </citation>
    <scope>NUCLEOTIDE SEQUENCE</scope>
    <source>
        <strain evidence="1">NC1722</strain>
    </source>
</reference>